<keyword evidence="2" id="KW-1185">Reference proteome</keyword>
<evidence type="ECO:0000313" key="2">
    <source>
        <dbReference type="Proteomes" id="UP001327560"/>
    </source>
</evidence>
<accession>A0AAQ3KEM4</accession>
<evidence type="ECO:0000313" key="1">
    <source>
        <dbReference type="EMBL" id="WOL06814.1"/>
    </source>
</evidence>
<protein>
    <submittedName>
        <fullName evidence="1">Uncharacterized protein</fullName>
    </submittedName>
</protein>
<dbReference type="Proteomes" id="UP001327560">
    <property type="component" value="Chromosome 5"/>
</dbReference>
<proteinExistence type="predicted"/>
<gene>
    <name evidence="1" type="ORF">Cni_G15548</name>
</gene>
<name>A0AAQ3KEM4_9LILI</name>
<organism evidence="1 2">
    <name type="scientific">Canna indica</name>
    <name type="common">Indian-shot</name>
    <dbReference type="NCBI Taxonomy" id="4628"/>
    <lineage>
        <taxon>Eukaryota</taxon>
        <taxon>Viridiplantae</taxon>
        <taxon>Streptophyta</taxon>
        <taxon>Embryophyta</taxon>
        <taxon>Tracheophyta</taxon>
        <taxon>Spermatophyta</taxon>
        <taxon>Magnoliopsida</taxon>
        <taxon>Liliopsida</taxon>
        <taxon>Zingiberales</taxon>
        <taxon>Cannaceae</taxon>
        <taxon>Canna</taxon>
    </lineage>
</organism>
<sequence length="106" mass="12948">MLSDRIEYRFEQWDNWRNEAWLEEGGSADNKKRKEIVGLIATGFWFLWKNKNEWFFKKKGFRINILINKVLIECNKLKIEEENKGKVNYEKLILSKVGKKYFYEYA</sequence>
<dbReference type="AlphaFoldDB" id="A0AAQ3KEM4"/>
<dbReference type="EMBL" id="CP136894">
    <property type="protein sequence ID" value="WOL06814.1"/>
    <property type="molecule type" value="Genomic_DNA"/>
</dbReference>
<reference evidence="1 2" key="1">
    <citation type="submission" date="2023-10" db="EMBL/GenBank/DDBJ databases">
        <title>Chromosome-scale genome assembly provides insights into flower coloration mechanisms of Canna indica.</title>
        <authorList>
            <person name="Li C."/>
        </authorList>
    </citation>
    <scope>NUCLEOTIDE SEQUENCE [LARGE SCALE GENOMIC DNA]</scope>
    <source>
        <tissue evidence="1">Flower</tissue>
    </source>
</reference>